<reference evidence="5 6" key="1">
    <citation type="submission" date="2018-06" db="EMBL/GenBank/DDBJ databases">
        <authorList>
            <consortium name="Pathogen Informatics"/>
            <person name="Doyle S."/>
        </authorList>
    </citation>
    <scope>NUCLEOTIDE SEQUENCE [LARGE SCALE GENOMIC DNA]</scope>
    <source>
        <strain evidence="5 6">NCTC10865</strain>
    </source>
</reference>
<dbReference type="GO" id="GO:0004564">
    <property type="term" value="F:beta-fructofuranosidase activity"/>
    <property type="evidence" value="ECO:0007669"/>
    <property type="project" value="UniProtKB-EC"/>
</dbReference>
<dbReference type="InterPro" id="IPR018053">
    <property type="entry name" value="Glyco_hydro_32_AS"/>
</dbReference>
<dbReference type="SUPFAM" id="SSF75005">
    <property type="entry name" value="Arabinanase/levansucrase/invertase"/>
    <property type="match status" value="1"/>
</dbReference>
<evidence type="ECO:0000256" key="3">
    <source>
        <dbReference type="ARBA" id="ARBA00023295"/>
    </source>
</evidence>
<evidence type="ECO:0000256" key="1">
    <source>
        <dbReference type="ARBA" id="ARBA00009902"/>
    </source>
</evidence>
<comment type="similarity">
    <text evidence="1">Belongs to the glycosyl hydrolase 32 family.</text>
</comment>
<dbReference type="PANTHER" id="PTHR43101:SF1">
    <property type="entry name" value="BETA-FRUCTOSIDASE"/>
    <property type="match status" value="1"/>
</dbReference>
<dbReference type="EMBL" id="UGCD01000002">
    <property type="protein sequence ID" value="STI16616.1"/>
    <property type="molecule type" value="Genomic_DNA"/>
</dbReference>
<dbReference type="CDD" id="cd08996">
    <property type="entry name" value="GH32_FFase"/>
    <property type="match status" value="1"/>
</dbReference>
<dbReference type="PROSITE" id="PS00609">
    <property type="entry name" value="GLYCOSYL_HYDROL_F32"/>
    <property type="match status" value="1"/>
</dbReference>
<dbReference type="Pfam" id="PF00251">
    <property type="entry name" value="Glyco_hydro_32N"/>
    <property type="match status" value="1"/>
</dbReference>
<dbReference type="AlphaFoldDB" id="A0A376RFC2"/>
<dbReference type="Gene3D" id="2.115.10.20">
    <property type="entry name" value="Glycosyl hydrolase domain, family 43"/>
    <property type="match status" value="1"/>
</dbReference>
<accession>A0A376RFC2</accession>
<dbReference type="PANTHER" id="PTHR43101">
    <property type="entry name" value="BETA-FRUCTOSIDASE"/>
    <property type="match status" value="1"/>
</dbReference>
<dbReference type="InterPro" id="IPR023296">
    <property type="entry name" value="Glyco_hydro_beta-prop_sf"/>
</dbReference>
<feature type="domain" description="Glycosyl hydrolase family 32 N-terminal" evidence="4">
    <location>
        <begin position="29"/>
        <end position="98"/>
    </location>
</feature>
<proteinExistence type="inferred from homology"/>
<protein>
    <submittedName>
        <fullName evidence="5">Sucrose-6-phosphate hydrolase</fullName>
        <ecNumber evidence="5">3.2.1.26</ecNumber>
    </submittedName>
</protein>
<dbReference type="InterPro" id="IPR051214">
    <property type="entry name" value="GH32_Enzymes"/>
</dbReference>
<organism evidence="5 6">
    <name type="scientific">Escherichia coli</name>
    <dbReference type="NCBI Taxonomy" id="562"/>
    <lineage>
        <taxon>Bacteria</taxon>
        <taxon>Pseudomonadati</taxon>
        <taxon>Pseudomonadota</taxon>
        <taxon>Gammaproteobacteria</taxon>
        <taxon>Enterobacterales</taxon>
        <taxon>Enterobacteriaceae</taxon>
        <taxon>Escherichia</taxon>
    </lineage>
</organism>
<evidence type="ECO:0000313" key="5">
    <source>
        <dbReference type="EMBL" id="STI16616.1"/>
    </source>
</evidence>
<keyword evidence="2 5" id="KW-0378">Hydrolase</keyword>
<dbReference type="GO" id="GO:0005975">
    <property type="term" value="P:carbohydrate metabolic process"/>
    <property type="evidence" value="ECO:0007669"/>
    <property type="project" value="InterPro"/>
</dbReference>
<name>A0A376RFC2_ECOLX</name>
<dbReference type="InterPro" id="IPR013148">
    <property type="entry name" value="Glyco_hydro_32_N"/>
</dbReference>
<dbReference type="Proteomes" id="UP000254159">
    <property type="component" value="Unassembled WGS sequence"/>
</dbReference>
<sequence>MTQSRLHAAQNALAKLHEHRGNTFYPHFHLAPPAGWMNDPNGLIWFNDRYHAFYQHHPMSEHWGPMHWGHATSDDMIHWQHEPIALAPGDDNDKDGCFFR</sequence>
<evidence type="ECO:0000256" key="2">
    <source>
        <dbReference type="ARBA" id="ARBA00022801"/>
    </source>
</evidence>
<evidence type="ECO:0000313" key="6">
    <source>
        <dbReference type="Proteomes" id="UP000254159"/>
    </source>
</evidence>
<keyword evidence="3 5" id="KW-0326">Glycosidase</keyword>
<dbReference type="EC" id="3.2.1.26" evidence="5"/>
<evidence type="ECO:0000259" key="4">
    <source>
        <dbReference type="Pfam" id="PF00251"/>
    </source>
</evidence>
<gene>
    <name evidence="5" type="primary">cscA_2</name>
    <name evidence="5" type="ORF">NCTC10865_01886</name>
</gene>